<dbReference type="InterPro" id="IPR021739">
    <property type="entry name" value="SaV-like"/>
</dbReference>
<proteinExistence type="predicted"/>
<dbReference type="EMBL" id="UINC01119296">
    <property type="protein sequence ID" value="SVC93015.1"/>
    <property type="molecule type" value="Genomic_DNA"/>
</dbReference>
<evidence type="ECO:0008006" key="2">
    <source>
        <dbReference type="Google" id="ProtNLM"/>
    </source>
</evidence>
<dbReference type="Pfam" id="PF11753">
    <property type="entry name" value="DUF3310"/>
    <property type="match status" value="1"/>
</dbReference>
<protein>
    <recommendedName>
        <fullName evidence="2">dATP/dGTP diphosphohydrolase N-terminal domain-containing protein</fullName>
    </recommendedName>
</protein>
<evidence type="ECO:0000313" key="1">
    <source>
        <dbReference type="EMBL" id="SVC93015.1"/>
    </source>
</evidence>
<dbReference type="AlphaFoldDB" id="A0A382R762"/>
<reference evidence="1" key="1">
    <citation type="submission" date="2018-05" db="EMBL/GenBank/DDBJ databases">
        <authorList>
            <person name="Lanie J.A."/>
            <person name="Ng W.-L."/>
            <person name="Kazmierczak K.M."/>
            <person name="Andrzejewski T.M."/>
            <person name="Davidsen T.M."/>
            <person name="Wayne K.J."/>
            <person name="Tettelin H."/>
            <person name="Glass J.I."/>
            <person name="Rusch D."/>
            <person name="Podicherti R."/>
            <person name="Tsui H.-C.T."/>
            <person name="Winkler M.E."/>
        </authorList>
    </citation>
    <scope>NUCLEOTIDE SEQUENCE</scope>
</reference>
<accession>A0A382R762</accession>
<organism evidence="1">
    <name type="scientific">marine metagenome</name>
    <dbReference type="NCBI Taxonomy" id="408172"/>
    <lineage>
        <taxon>unclassified sequences</taxon>
        <taxon>metagenomes</taxon>
        <taxon>ecological metagenomes</taxon>
    </lineage>
</organism>
<sequence>MVDYKDIDYKFNEEDALAVAKQYINETYDKHYARGNIQATEFIFDAEHGEGFCIGNIIKYAQRYGKKNGHDETDLLKIIHYAIMLLGKQIAKNGNYDWH</sequence>
<name>A0A382R762_9ZZZZ</name>
<gene>
    <name evidence="1" type="ORF">METZ01_LOCUS345869</name>
</gene>